<protein>
    <recommendedName>
        <fullName evidence="1">Reverse transcriptase Ty1/copia-type domain-containing protein</fullName>
    </recommendedName>
</protein>
<evidence type="ECO:0000313" key="3">
    <source>
        <dbReference type="Proteomes" id="UP000765509"/>
    </source>
</evidence>
<accession>A0A9Q3IBT4</accession>
<gene>
    <name evidence="2" type="ORF">O181_073245</name>
</gene>
<dbReference type="AlphaFoldDB" id="A0A9Q3IBT4"/>
<sequence>MTDLNVWEEVDVKEDFKLIGTTWVFKTKRNELNQIMEHKARLCAQGFSQTQGKDYSKTFAPTGRLNSLRTLISYATASDLKFEQLDIKSAFLNAPLEENVYLTIPQGLDRNKKNTCLKLKRAIYGLKQAPLAWYRRLSSWLVDFGFSISKADSSVFYLKSNDPIWLFLHVDDIGIFGRNLTNLKKAIEQEFQTKLLGSADLMLGIKIIHQPDTITLTQSHHIDSLLESYGMSNFKHTTTPLIPNMHLEAASRMCQEEFASLKINYQSAVGSLSYLSTATRPDLSYSTRKQPTVSLSSAEAEYRSLTDLASELLWFKQFIEEINVLTMTKAILVHEDNQGCIDTANSDCNTNTRRMKHIDIQLHFIQDVIGNKIIELIYTPTANMLADFLTKSVSRPAIKQAMKELQLLTTGDKGGVEICDLSQSVSN</sequence>
<dbReference type="EMBL" id="AVOT02038616">
    <property type="protein sequence ID" value="MBW0533530.1"/>
    <property type="molecule type" value="Genomic_DNA"/>
</dbReference>
<dbReference type="InterPro" id="IPR013103">
    <property type="entry name" value="RVT_2"/>
</dbReference>
<dbReference type="Proteomes" id="UP000765509">
    <property type="component" value="Unassembled WGS sequence"/>
</dbReference>
<dbReference type="PANTHER" id="PTHR11439">
    <property type="entry name" value="GAG-POL-RELATED RETROTRANSPOSON"/>
    <property type="match status" value="1"/>
</dbReference>
<keyword evidence="3" id="KW-1185">Reference proteome</keyword>
<proteinExistence type="predicted"/>
<name>A0A9Q3IBT4_9BASI</name>
<dbReference type="CDD" id="cd09272">
    <property type="entry name" value="RNase_HI_RT_Ty1"/>
    <property type="match status" value="1"/>
</dbReference>
<dbReference type="OrthoDB" id="3344688at2759"/>
<dbReference type="SUPFAM" id="SSF56672">
    <property type="entry name" value="DNA/RNA polymerases"/>
    <property type="match status" value="1"/>
</dbReference>
<reference evidence="2" key="1">
    <citation type="submission" date="2021-03" db="EMBL/GenBank/DDBJ databases">
        <title>Draft genome sequence of rust myrtle Austropuccinia psidii MF-1, a brazilian biotype.</title>
        <authorList>
            <person name="Quecine M.C."/>
            <person name="Pachon D.M.R."/>
            <person name="Bonatelli M.L."/>
            <person name="Correr F.H."/>
            <person name="Franceschini L.M."/>
            <person name="Leite T.F."/>
            <person name="Margarido G.R.A."/>
            <person name="Almeida C.A."/>
            <person name="Ferrarezi J.A."/>
            <person name="Labate C.A."/>
        </authorList>
    </citation>
    <scope>NUCLEOTIDE SEQUENCE</scope>
    <source>
        <strain evidence="2">MF-1</strain>
    </source>
</reference>
<dbReference type="PANTHER" id="PTHR11439:SF467">
    <property type="entry name" value="INTEGRASE CATALYTIC DOMAIN-CONTAINING PROTEIN"/>
    <property type="match status" value="1"/>
</dbReference>
<feature type="domain" description="Reverse transcriptase Ty1/copia-type" evidence="1">
    <location>
        <begin position="5"/>
        <end position="242"/>
    </location>
</feature>
<comment type="caution">
    <text evidence="2">The sequence shown here is derived from an EMBL/GenBank/DDBJ whole genome shotgun (WGS) entry which is preliminary data.</text>
</comment>
<dbReference type="InterPro" id="IPR043502">
    <property type="entry name" value="DNA/RNA_pol_sf"/>
</dbReference>
<evidence type="ECO:0000313" key="2">
    <source>
        <dbReference type="EMBL" id="MBW0533530.1"/>
    </source>
</evidence>
<organism evidence="2 3">
    <name type="scientific">Austropuccinia psidii MF-1</name>
    <dbReference type="NCBI Taxonomy" id="1389203"/>
    <lineage>
        <taxon>Eukaryota</taxon>
        <taxon>Fungi</taxon>
        <taxon>Dikarya</taxon>
        <taxon>Basidiomycota</taxon>
        <taxon>Pucciniomycotina</taxon>
        <taxon>Pucciniomycetes</taxon>
        <taxon>Pucciniales</taxon>
        <taxon>Sphaerophragmiaceae</taxon>
        <taxon>Austropuccinia</taxon>
    </lineage>
</organism>
<dbReference type="Pfam" id="PF07727">
    <property type="entry name" value="RVT_2"/>
    <property type="match status" value="1"/>
</dbReference>
<evidence type="ECO:0000259" key="1">
    <source>
        <dbReference type="Pfam" id="PF07727"/>
    </source>
</evidence>